<dbReference type="Pfam" id="PF12013">
    <property type="entry name" value="OrsD"/>
    <property type="match status" value="1"/>
</dbReference>
<dbReference type="AlphaFoldDB" id="A0A8T9BPR7"/>
<name>A0A8T9BPR7_9HELO</name>
<dbReference type="OrthoDB" id="3546520at2759"/>
<organism evidence="1 2">
    <name type="scientific">Lachnellula arida</name>
    <dbReference type="NCBI Taxonomy" id="1316785"/>
    <lineage>
        <taxon>Eukaryota</taxon>
        <taxon>Fungi</taxon>
        <taxon>Dikarya</taxon>
        <taxon>Ascomycota</taxon>
        <taxon>Pezizomycotina</taxon>
        <taxon>Leotiomycetes</taxon>
        <taxon>Helotiales</taxon>
        <taxon>Lachnaceae</taxon>
        <taxon>Lachnellula</taxon>
    </lineage>
</organism>
<feature type="non-terminal residue" evidence="1">
    <location>
        <position position="103"/>
    </location>
</feature>
<reference evidence="1 2" key="1">
    <citation type="submission" date="2018-05" db="EMBL/GenBank/DDBJ databases">
        <title>Whole genome sequencing for identification of molecular markers to develop diagnostic detection tools for the regulated plant pathogen Lachnellula willkommii.</title>
        <authorList>
            <person name="Giroux E."/>
            <person name="Bilodeau G."/>
        </authorList>
    </citation>
    <scope>NUCLEOTIDE SEQUENCE [LARGE SCALE GENOMIC DNA]</scope>
    <source>
        <strain evidence="1 2">CBS 203.66</strain>
    </source>
</reference>
<dbReference type="EMBL" id="QGMF01000072">
    <property type="protein sequence ID" value="TVY20062.1"/>
    <property type="molecule type" value="Genomic_DNA"/>
</dbReference>
<comment type="caution">
    <text evidence="1">The sequence shown here is derived from an EMBL/GenBank/DDBJ whole genome shotgun (WGS) entry which is preliminary data.</text>
</comment>
<protein>
    <submittedName>
        <fullName evidence="1">Uncharacterized protein</fullName>
    </submittedName>
</protein>
<gene>
    <name evidence="1" type="ORF">LARI1_G002712</name>
</gene>
<dbReference type="Proteomes" id="UP000469559">
    <property type="component" value="Unassembled WGS sequence"/>
</dbReference>
<evidence type="ECO:0000313" key="2">
    <source>
        <dbReference type="Proteomes" id="UP000469559"/>
    </source>
</evidence>
<dbReference type="InterPro" id="IPR022698">
    <property type="entry name" value="OrsD"/>
</dbReference>
<keyword evidence="2" id="KW-1185">Reference proteome</keyword>
<evidence type="ECO:0000313" key="1">
    <source>
        <dbReference type="EMBL" id="TVY20062.1"/>
    </source>
</evidence>
<proteinExistence type="predicted"/>
<accession>A0A8T9BPR7</accession>
<sequence length="103" mass="11420">MSEAFVHLPEWRVLLCTLCGHCLPPRPDVWVSHLRQQPHRLRAAQLKSLKELFGSYDLAPPDEVRVPGPNGAGLAAAIHGLRVMDGWQCRVCAGGLTRNLETM</sequence>